<sequence>MRLWSLHPRHLDRQGLVAGWREALLAQAVLAGDTTGYRNHPQLERFRAQDDPLGAIGDYLCGLHEEATARGYHFDRTRIRRPAGESGALAVTSGQIAHEWSHLGAKLADRSPDDAQRLRRAQPECHPLFHVVDGPIEAWERP</sequence>
<dbReference type="AlphaFoldDB" id="A0A9D1KNH3"/>
<name>A0A9D1KNH3_9ACTN</name>
<dbReference type="InterPro" id="IPR004260">
    <property type="entry name" value="Pyr-dimer_DNA_glycosylase"/>
</dbReference>
<accession>A0A9D1KNH3</accession>
<dbReference type="Proteomes" id="UP000886842">
    <property type="component" value="Unassembled WGS sequence"/>
</dbReference>
<reference evidence="1" key="1">
    <citation type="submission" date="2020-10" db="EMBL/GenBank/DDBJ databases">
        <authorList>
            <person name="Gilroy R."/>
        </authorList>
    </citation>
    <scope>NUCLEOTIDE SEQUENCE</scope>
    <source>
        <strain evidence="1">ChiGjej1B1-24693</strain>
    </source>
</reference>
<comment type="caution">
    <text evidence="1">The sequence shown here is derived from an EMBL/GenBank/DDBJ whole genome shotgun (WGS) entry which is preliminary data.</text>
</comment>
<reference evidence="1" key="2">
    <citation type="journal article" date="2021" name="PeerJ">
        <title>Extensive microbial diversity within the chicken gut microbiome revealed by metagenomics and culture.</title>
        <authorList>
            <person name="Gilroy R."/>
            <person name="Ravi A."/>
            <person name="Getino M."/>
            <person name="Pursley I."/>
            <person name="Horton D.L."/>
            <person name="Alikhan N.F."/>
            <person name="Baker D."/>
            <person name="Gharbi K."/>
            <person name="Hall N."/>
            <person name="Watson M."/>
            <person name="Adriaenssens E.M."/>
            <person name="Foster-Nyarko E."/>
            <person name="Jarju S."/>
            <person name="Secka A."/>
            <person name="Antonio M."/>
            <person name="Oren A."/>
            <person name="Chaudhuri R.R."/>
            <person name="La Ragione R."/>
            <person name="Hildebrand F."/>
            <person name="Pallen M.J."/>
        </authorList>
    </citation>
    <scope>NUCLEOTIDE SEQUENCE</scope>
    <source>
        <strain evidence="1">ChiGjej1B1-24693</strain>
    </source>
</reference>
<organism evidence="1 2">
    <name type="scientific">Candidatus Avipropionibacterium avicola</name>
    <dbReference type="NCBI Taxonomy" id="2840701"/>
    <lineage>
        <taxon>Bacteria</taxon>
        <taxon>Bacillati</taxon>
        <taxon>Actinomycetota</taxon>
        <taxon>Actinomycetes</taxon>
        <taxon>Propionibacteriales</taxon>
        <taxon>Propionibacteriaceae</taxon>
        <taxon>Propionibacteriaceae incertae sedis</taxon>
        <taxon>Candidatus Avipropionibacterium</taxon>
    </lineage>
</organism>
<proteinExistence type="predicted"/>
<dbReference type="Pfam" id="PF03013">
    <property type="entry name" value="Pyr_excise"/>
    <property type="match status" value="1"/>
</dbReference>
<evidence type="ECO:0000313" key="1">
    <source>
        <dbReference type="EMBL" id="HIT76725.1"/>
    </source>
</evidence>
<protein>
    <recommendedName>
        <fullName evidence="3">Pyrimidine dimer DNA glycosylase</fullName>
    </recommendedName>
</protein>
<gene>
    <name evidence="1" type="ORF">IAA98_14180</name>
</gene>
<evidence type="ECO:0000313" key="2">
    <source>
        <dbReference type="Proteomes" id="UP000886842"/>
    </source>
</evidence>
<dbReference type="EMBL" id="DVLP01000413">
    <property type="protein sequence ID" value="HIT76725.1"/>
    <property type="molecule type" value="Genomic_DNA"/>
</dbReference>
<evidence type="ECO:0008006" key="3">
    <source>
        <dbReference type="Google" id="ProtNLM"/>
    </source>
</evidence>